<evidence type="ECO:0000256" key="1">
    <source>
        <dbReference type="SAM" id="MobiDB-lite"/>
    </source>
</evidence>
<keyword evidence="4" id="KW-1185">Reference proteome</keyword>
<dbReference type="PANTHER" id="PTHR47074:SF11">
    <property type="entry name" value="REVERSE TRANSCRIPTASE-LIKE PROTEIN"/>
    <property type="match status" value="1"/>
</dbReference>
<evidence type="ECO:0000313" key="4">
    <source>
        <dbReference type="Proteomes" id="UP000886595"/>
    </source>
</evidence>
<comment type="caution">
    <text evidence="3">The sequence shown here is derived from an EMBL/GenBank/DDBJ whole genome shotgun (WGS) entry which is preliminary data.</text>
</comment>
<dbReference type="EMBL" id="JAAMPC010000010">
    <property type="protein sequence ID" value="KAG2287438.1"/>
    <property type="molecule type" value="Genomic_DNA"/>
</dbReference>
<dbReference type="Proteomes" id="UP000886595">
    <property type="component" value="Unassembled WGS sequence"/>
</dbReference>
<dbReference type="GO" id="GO:0004523">
    <property type="term" value="F:RNA-DNA hybrid ribonuclease activity"/>
    <property type="evidence" value="ECO:0007669"/>
    <property type="project" value="InterPro"/>
</dbReference>
<protein>
    <recommendedName>
        <fullName evidence="2">RNase H type-1 domain-containing protein</fullName>
    </recommendedName>
</protein>
<name>A0A8X7RDX5_BRACI</name>
<dbReference type="Gene3D" id="3.30.420.10">
    <property type="entry name" value="Ribonuclease H-like superfamily/Ribonuclease H"/>
    <property type="match status" value="1"/>
</dbReference>
<dbReference type="CDD" id="cd06222">
    <property type="entry name" value="RNase_H_like"/>
    <property type="match status" value="1"/>
</dbReference>
<evidence type="ECO:0000259" key="2">
    <source>
        <dbReference type="Pfam" id="PF13456"/>
    </source>
</evidence>
<dbReference type="AlphaFoldDB" id="A0A8X7RDX5"/>
<dbReference type="InterPro" id="IPR002156">
    <property type="entry name" value="RNaseH_domain"/>
</dbReference>
<dbReference type="Pfam" id="PF13456">
    <property type="entry name" value="RVT_3"/>
    <property type="match status" value="1"/>
</dbReference>
<dbReference type="InterPro" id="IPR044730">
    <property type="entry name" value="RNase_H-like_dom_plant"/>
</dbReference>
<proteinExistence type="predicted"/>
<dbReference type="InterPro" id="IPR052929">
    <property type="entry name" value="RNase_H-like_EbsB-rel"/>
</dbReference>
<feature type="domain" description="RNase H type-1" evidence="2">
    <location>
        <begin position="57"/>
        <end position="175"/>
    </location>
</feature>
<dbReference type="OrthoDB" id="1050068at2759"/>
<organism evidence="3 4">
    <name type="scientific">Brassica carinata</name>
    <name type="common">Ethiopian mustard</name>
    <name type="synonym">Abyssinian cabbage</name>
    <dbReference type="NCBI Taxonomy" id="52824"/>
    <lineage>
        <taxon>Eukaryota</taxon>
        <taxon>Viridiplantae</taxon>
        <taxon>Streptophyta</taxon>
        <taxon>Embryophyta</taxon>
        <taxon>Tracheophyta</taxon>
        <taxon>Spermatophyta</taxon>
        <taxon>Magnoliopsida</taxon>
        <taxon>eudicotyledons</taxon>
        <taxon>Gunneridae</taxon>
        <taxon>Pentapetalae</taxon>
        <taxon>rosids</taxon>
        <taxon>malvids</taxon>
        <taxon>Brassicales</taxon>
        <taxon>Brassicaceae</taxon>
        <taxon>Brassiceae</taxon>
        <taxon>Brassica</taxon>
    </lineage>
</organism>
<accession>A0A8X7RDX5</accession>
<evidence type="ECO:0000313" key="3">
    <source>
        <dbReference type="EMBL" id="KAG2287438.1"/>
    </source>
</evidence>
<dbReference type="InterPro" id="IPR012337">
    <property type="entry name" value="RNaseH-like_sf"/>
</dbReference>
<gene>
    <name evidence="3" type="ORF">Bca52824_047042</name>
</gene>
<feature type="region of interest" description="Disordered" evidence="1">
    <location>
        <begin position="27"/>
        <end position="47"/>
    </location>
</feature>
<dbReference type="GO" id="GO:0003676">
    <property type="term" value="F:nucleic acid binding"/>
    <property type="evidence" value="ECO:0007669"/>
    <property type="project" value="InterPro"/>
</dbReference>
<dbReference type="PANTHER" id="PTHR47074">
    <property type="entry name" value="BNAC02G40300D PROTEIN"/>
    <property type="match status" value="1"/>
</dbReference>
<sequence length="184" mass="19948">MRIKSGSLFQAHQDQWTSKSGYLNLQGSTQQSQKSKKKGNKAPVSKRLPSVPSCWIDGAWQETSKAGGMSWIIKTAAGEVLCRGSSNRSHVCSALMAEALALREALKKAHELNLQSLQVFSDSQVLVSTLDAGMDLNEIAGVLQDVKSLATLFCPLSVVFIPRVENFQADTLAKSSLSRLLNVV</sequence>
<dbReference type="InterPro" id="IPR036397">
    <property type="entry name" value="RNaseH_sf"/>
</dbReference>
<reference evidence="3 4" key="1">
    <citation type="submission" date="2020-02" db="EMBL/GenBank/DDBJ databases">
        <authorList>
            <person name="Ma Q."/>
            <person name="Huang Y."/>
            <person name="Song X."/>
            <person name="Pei D."/>
        </authorList>
    </citation>
    <scope>NUCLEOTIDE SEQUENCE [LARGE SCALE GENOMIC DNA]</scope>
    <source>
        <strain evidence="3">Sxm20200214</strain>
        <tissue evidence="3">Leaf</tissue>
    </source>
</reference>
<dbReference type="SUPFAM" id="SSF53098">
    <property type="entry name" value="Ribonuclease H-like"/>
    <property type="match status" value="1"/>
</dbReference>